<dbReference type="Proteomes" id="UP000030665">
    <property type="component" value="Unassembled WGS sequence"/>
</dbReference>
<dbReference type="PANTHER" id="PTHR10732:SF0">
    <property type="entry name" value="40S RIBOSOMAL PROTEIN S17"/>
    <property type="match status" value="1"/>
</dbReference>
<protein>
    <recommendedName>
        <fullName evidence="4">Small ribosomal subunit protein eS17</fullName>
    </recommendedName>
    <alternativeName>
        <fullName evidence="5">40S ribosomal protein S17</fullName>
    </alternativeName>
</protein>
<evidence type="ECO:0000256" key="1">
    <source>
        <dbReference type="ARBA" id="ARBA00010444"/>
    </source>
</evidence>
<dbReference type="InterPro" id="IPR018273">
    <property type="entry name" value="Ribosomal_eS17_CS"/>
</dbReference>
<keyword evidence="7" id="KW-1185">Reference proteome</keyword>
<dbReference type="GO" id="GO:0006412">
    <property type="term" value="P:translation"/>
    <property type="evidence" value="ECO:0007669"/>
    <property type="project" value="InterPro"/>
</dbReference>
<reference evidence="6" key="2">
    <citation type="submission" date="2014-03" db="EMBL/GenBank/DDBJ databases">
        <title>The whipworm genome and dual-species transcriptomics of an intimate host-pathogen interaction.</title>
        <authorList>
            <person name="Foth B.J."/>
            <person name="Tsai I.J."/>
            <person name="Reid A.J."/>
            <person name="Bancroft A.J."/>
            <person name="Nichol S."/>
            <person name="Tracey A."/>
            <person name="Holroyd N."/>
            <person name="Cotton J.A."/>
            <person name="Stanley E.J."/>
            <person name="Zarowiecki M."/>
            <person name="Liu J.Z."/>
            <person name="Huckvale T."/>
            <person name="Cooper P.J."/>
            <person name="Grencis R.K."/>
            <person name="Berriman M."/>
        </authorList>
    </citation>
    <scope>NUCLEOTIDE SEQUENCE [LARGE SCALE GENOMIC DNA]</scope>
</reference>
<dbReference type="EMBL" id="HG805912">
    <property type="protein sequence ID" value="CDW54697.1"/>
    <property type="molecule type" value="Genomic_DNA"/>
</dbReference>
<dbReference type="OrthoDB" id="1727351at2759"/>
<dbReference type="GO" id="GO:1990904">
    <property type="term" value="C:ribonucleoprotein complex"/>
    <property type="evidence" value="ECO:0007669"/>
    <property type="project" value="UniProtKB-KW"/>
</dbReference>
<dbReference type="InterPro" id="IPR001210">
    <property type="entry name" value="Ribosomal_eS17"/>
</dbReference>
<keyword evidence="2 6" id="KW-0689">Ribosomal protein</keyword>
<dbReference type="Gene3D" id="1.10.60.20">
    <property type="entry name" value="Ribosomal protein S17e-like"/>
    <property type="match status" value="1"/>
</dbReference>
<dbReference type="GO" id="GO:0005829">
    <property type="term" value="C:cytosol"/>
    <property type="evidence" value="ECO:0007669"/>
    <property type="project" value="UniProtKB-ARBA"/>
</dbReference>
<name>A0A077Z2N6_TRITR</name>
<comment type="similarity">
    <text evidence="1">Belongs to the eukaryotic ribosomal protein eS17 family.</text>
</comment>
<evidence type="ECO:0000313" key="6">
    <source>
        <dbReference type="EMBL" id="CDW54697.1"/>
    </source>
</evidence>
<dbReference type="Pfam" id="PF00833">
    <property type="entry name" value="Ribosomal_S17e"/>
    <property type="match status" value="1"/>
</dbReference>
<proteinExistence type="inferred from homology"/>
<dbReference type="GO" id="GO:0005840">
    <property type="term" value="C:ribosome"/>
    <property type="evidence" value="ECO:0007669"/>
    <property type="project" value="UniProtKB-KW"/>
</dbReference>
<evidence type="ECO:0000256" key="4">
    <source>
        <dbReference type="ARBA" id="ARBA00035144"/>
    </source>
</evidence>
<evidence type="ECO:0000256" key="3">
    <source>
        <dbReference type="ARBA" id="ARBA00023274"/>
    </source>
</evidence>
<evidence type="ECO:0000313" key="7">
    <source>
        <dbReference type="Proteomes" id="UP000030665"/>
    </source>
</evidence>
<evidence type="ECO:0000256" key="5">
    <source>
        <dbReference type="ARBA" id="ARBA00035467"/>
    </source>
</evidence>
<dbReference type="PANTHER" id="PTHR10732">
    <property type="entry name" value="40S RIBOSOMAL PROTEIN S17"/>
    <property type="match status" value="1"/>
</dbReference>
<organism evidence="6 7">
    <name type="scientific">Trichuris trichiura</name>
    <name type="common">Whipworm</name>
    <name type="synonym">Trichocephalus trichiurus</name>
    <dbReference type="NCBI Taxonomy" id="36087"/>
    <lineage>
        <taxon>Eukaryota</taxon>
        <taxon>Metazoa</taxon>
        <taxon>Ecdysozoa</taxon>
        <taxon>Nematoda</taxon>
        <taxon>Enoplea</taxon>
        <taxon>Dorylaimia</taxon>
        <taxon>Trichinellida</taxon>
        <taxon>Trichuridae</taxon>
        <taxon>Trichuris</taxon>
    </lineage>
</organism>
<dbReference type="FunFam" id="1.10.60.20:FF:000001">
    <property type="entry name" value="40S ribosomal protein S17"/>
    <property type="match status" value="1"/>
</dbReference>
<evidence type="ECO:0000256" key="2">
    <source>
        <dbReference type="ARBA" id="ARBA00022980"/>
    </source>
</evidence>
<dbReference type="HAMAP" id="MF_00511">
    <property type="entry name" value="Ribosomal_eS17"/>
    <property type="match status" value="1"/>
</dbReference>
<dbReference type="GO" id="GO:0003735">
    <property type="term" value="F:structural constituent of ribosome"/>
    <property type="evidence" value="ECO:0007669"/>
    <property type="project" value="InterPro"/>
</dbReference>
<reference evidence="6" key="1">
    <citation type="submission" date="2014-01" db="EMBL/GenBank/DDBJ databases">
        <authorList>
            <person name="Aslett M."/>
        </authorList>
    </citation>
    <scope>NUCLEOTIDE SEQUENCE</scope>
</reference>
<gene>
    <name evidence="6" type="ORF">TTRE_0000296701</name>
</gene>
<dbReference type="PROSITE" id="PS00712">
    <property type="entry name" value="RIBOSOMAL_S17E"/>
    <property type="match status" value="1"/>
</dbReference>
<sequence>MSQRGRVRTKTIKKASRLIINKYYPKLTFDFHTNKRIVDEIAVVPSKKLRNKIAGFITHLMKRIQKGSVRGISIKLQEEERERRDNFVPEVSALAVDSYKIDQDTKSMLDSLVTCCFQLASLQIFNVVGLWRLGQFGGSNNRSTDIEVLVFKWSSRRKNKGI</sequence>
<dbReference type="STRING" id="36087.A0A077Z2N6"/>
<keyword evidence="3" id="KW-0687">Ribonucleoprotein</keyword>
<dbReference type="InterPro" id="IPR036401">
    <property type="entry name" value="Ribosomal_eS17_sf"/>
</dbReference>
<accession>A0A077Z2N6</accession>
<dbReference type="SUPFAM" id="SSF116820">
    <property type="entry name" value="Rps17e-like"/>
    <property type="match status" value="1"/>
</dbReference>
<dbReference type="AlphaFoldDB" id="A0A077Z2N6"/>